<evidence type="ECO:0000313" key="5">
    <source>
        <dbReference type="Proteomes" id="UP000746747"/>
    </source>
</evidence>
<keyword evidence="1 2" id="KW-0728">SH3 domain</keyword>
<gene>
    <name evidence="4" type="ORF">CJOHNSTONI_LOCUS614</name>
</gene>
<dbReference type="GO" id="GO:0005886">
    <property type="term" value="C:plasma membrane"/>
    <property type="evidence" value="ECO:0007669"/>
    <property type="project" value="TreeGrafter"/>
</dbReference>
<reference evidence="4" key="1">
    <citation type="submission" date="2021-09" db="EMBL/GenBank/DDBJ databases">
        <authorList>
            <consortium name="Pathogen Informatics"/>
        </authorList>
    </citation>
    <scope>NUCLEOTIDE SEQUENCE</scope>
</reference>
<accession>A0A8J2LUD2</accession>
<dbReference type="SUPFAM" id="SSF50044">
    <property type="entry name" value="SH3-domain"/>
    <property type="match status" value="1"/>
</dbReference>
<dbReference type="SMART" id="SM00326">
    <property type="entry name" value="SH3"/>
    <property type="match status" value="1"/>
</dbReference>
<dbReference type="PANTHER" id="PTHR10654">
    <property type="entry name" value="CAS SCAFFOLDING PROTEIN"/>
    <property type="match status" value="1"/>
</dbReference>
<dbReference type="PROSITE" id="PS50002">
    <property type="entry name" value="SH3"/>
    <property type="match status" value="1"/>
</dbReference>
<dbReference type="InterPro" id="IPR001452">
    <property type="entry name" value="SH3_domain"/>
</dbReference>
<keyword evidence="5" id="KW-1185">Reference proteome</keyword>
<dbReference type="GO" id="GO:0005737">
    <property type="term" value="C:cytoplasm"/>
    <property type="evidence" value="ECO:0007669"/>
    <property type="project" value="TreeGrafter"/>
</dbReference>
<sequence length="256" mass="29040">MLNGQVGVAQAIYDNQAEWPDELAFERGEILRVLNERPCTNSGVGINTGWWCCINKNGRRGIAPANRLRMLHRFDQNTSSQESISSPFINSNSISNNRRRFMFSSNGKLSTPFIDENDSLDDVTSSFTNEFISSPTSDSGLLFDRIFPFSPLERYKDTSLRHMSNGTFGSPPYGGVVRNIPIKVESASLNDNGNNFDKTKCNTLIFPSNRHYNNDLSTSTLPYYRAKFERSSNHYPMMMTFCVYIDLGTFLQFLLN</sequence>
<feature type="domain" description="SH3" evidence="3">
    <location>
        <begin position="4"/>
        <end position="73"/>
    </location>
</feature>
<dbReference type="GO" id="GO:0016477">
    <property type="term" value="P:cell migration"/>
    <property type="evidence" value="ECO:0007669"/>
    <property type="project" value="TreeGrafter"/>
</dbReference>
<evidence type="ECO:0000313" key="4">
    <source>
        <dbReference type="EMBL" id="CAG9530089.1"/>
    </source>
</evidence>
<dbReference type="AlphaFoldDB" id="A0A8J2LUD2"/>
<dbReference type="InterPro" id="IPR036028">
    <property type="entry name" value="SH3-like_dom_sf"/>
</dbReference>
<dbReference type="PRINTS" id="PR00452">
    <property type="entry name" value="SH3DOMAIN"/>
</dbReference>
<dbReference type="OrthoDB" id="5840332at2759"/>
<evidence type="ECO:0000256" key="1">
    <source>
        <dbReference type="ARBA" id="ARBA00022443"/>
    </source>
</evidence>
<dbReference type="Proteomes" id="UP000746747">
    <property type="component" value="Unassembled WGS sequence"/>
</dbReference>
<dbReference type="GO" id="GO:0007169">
    <property type="term" value="P:cell surface receptor protein tyrosine kinase signaling pathway"/>
    <property type="evidence" value="ECO:0007669"/>
    <property type="project" value="TreeGrafter"/>
</dbReference>
<evidence type="ECO:0000259" key="3">
    <source>
        <dbReference type="PROSITE" id="PS50002"/>
    </source>
</evidence>
<name>A0A8J2LUD2_9BILA</name>
<dbReference type="Pfam" id="PF14604">
    <property type="entry name" value="SH3_9"/>
    <property type="match status" value="1"/>
</dbReference>
<comment type="caution">
    <text evidence="4">The sequence shown here is derived from an EMBL/GenBank/DDBJ whole genome shotgun (WGS) entry which is preliminary data.</text>
</comment>
<evidence type="ECO:0000256" key="2">
    <source>
        <dbReference type="PROSITE-ProRule" id="PRU00192"/>
    </source>
</evidence>
<organism evidence="4 5">
    <name type="scientific">Cercopithifilaria johnstoni</name>
    <dbReference type="NCBI Taxonomy" id="2874296"/>
    <lineage>
        <taxon>Eukaryota</taxon>
        <taxon>Metazoa</taxon>
        <taxon>Ecdysozoa</taxon>
        <taxon>Nematoda</taxon>
        <taxon>Chromadorea</taxon>
        <taxon>Rhabditida</taxon>
        <taxon>Spirurina</taxon>
        <taxon>Spiruromorpha</taxon>
        <taxon>Filarioidea</taxon>
        <taxon>Onchocercidae</taxon>
        <taxon>Cercopithifilaria</taxon>
    </lineage>
</organism>
<dbReference type="EMBL" id="CAKAEH010000156">
    <property type="protein sequence ID" value="CAG9530089.1"/>
    <property type="molecule type" value="Genomic_DNA"/>
</dbReference>
<dbReference type="PANTHER" id="PTHR10654:SF18">
    <property type="entry name" value="IP17195P"/>
    <property type="match status" value="1"/>
</dbReference>
<dbReference type="Gene3D" id="2.30.30.40">
    <property type="entry name" value="SH3 Domains"/>
    <property type="match status" value="1"/>
</dbReference>
<proteinExistence type="predicted"/>
<dbReference type="InterPro" id="IPR037362">
    <property type="entry name" value="CAS_fam"/>
</dbReference>
<protein>
    <recommendedName>
        <fullName evidence="3">SH3 domain-containing protein</fullName>
    </recommendedName>
</protein>